<keyword evidence="1" id="KW-1133">Transmembrane helix</keyword>
<gene>
    <name evidence="2" type="ORF">PY07429</name>
</gene>
<dbReference type="PaxDb" id="73239-Q7R7Z5"/>
<evidence type="ECO:0000313" key="3">
    <source>
        <dbReference type="Proteomes" id="UP000008553"/>
    </source>
</evidence>
<dbReference type="Proteomes" id="UP000008553">
    <property type="component" value="Unassembled WGS sequence"/>
</dbReference>
<evidence type="ECO:0000256" key="1">
    <source>
        <dbReference type="SAM" id="Phobius"/>
    </source>
</evidence>
<reference evidence="2 3" key="1">
    <citation type="journal article" date="2002" name="Nature">
        <title>Genome sequence and comparative analysis of the model rodent malaria parasite Plasmodium yoelii yoelii.</title>
        <authorList>
            <person name="Carlton J.M."/>
            <person name="Angiuoli S.V."/>
            <person name="Suh B.B."/>
            <person name="Kooij T.W."/>
            <person name="Pertea M."/>
            <person name="Silva J.C."/>
            <person name="Ermolaeva M.D."/>
            <person name="Allen J.E."/>
            <person name="Selengut J.D."/>
            <person name="Koo H.L."/>
            <person name="Peterson J.D."/>
            <person name="Pop M."/>
            <person name="Kosack D.S."/>
            <person name="Shumway M.F."/>
            <person name="Bidwell S.L."/>
            <person name="Shallom S.J."/>
            <person name="van Aken S.E."/>
            <person name="Riedmuller S.B."/>
            <person name="Feldblyum T.V."/>
            <person name="Cho J.K."/>
            <person name="Quackenbush J."/>
            <person name="Sedegah M."/>
            <person name="Shoaibi A."/>
            <person name="Cummings L.M."/>
            <person name="Florens L."/>
            <person name="Yates J.R."/>
            <person name="Raine J.D."/>
            <person name="Sinden R.E."/>
            <person name="Harris M.A."/>
            <person name="Cunningham D.A."/>
            <person name="Preiser P.R."/>
            <person name="Bergman L.W."/>
            <person name="Vaidya A.B."/>
            <person name="van Lin L.H."/>
            <person name="Janse C.J."/>
            <person name="Waters A.P."/>
            <person name="Smith H.O."/>
            <person name="White O.R."/>
            <person name="Salzberg S.L."/>
            <person name="Venter J.C."/>
            <person name="Fraser C.M."/>
            <person name="Hoffman S.L."/>
            <person name="Gardner M.J."/>
            <person name="Carucci D.J."/>
        </authorList>
    </citation>
    <scope>NUCLEOTIDE SEQUENCE [LARGE SCALE GENOMIC DNA]</scope>
    <source>
        <strain evidence="2 3">17XNL</strain>
    </source>
</reference>
<feature type="non-terminal residue" evidence="2">
    <location>
        <position position="1"/>
    </location>
</feature>
<keyword evidence="1" id="KW-0472">Membrane</keyword>
<sequence>YKKEIAINLFTSAPAPASVSTFFLFFLFSFCSCLSIYLLIIIIFLLSVISDFNLLFRNFSNYLYQSFCVQLIYFFFYLF</sequence>
<dbReference type="AlphaFoldDB" id="Q7R7Z5"/>
<name>Q7R7Z5_PLAYO</name>
<keyword evidence="3" id="KW-1185">Reference proteome</keyword>
<accession>Q7R7Z5</accession>
<organism evidence="2 3">
    <name type="scientific">Plasmodium yoelii yoelii</name>
    <dbReference type="NCBI Taxonomy" id="73239"/>
    <lineage>
        <taxon>Eukaryota</taxon>
        <taxon>Sar</taxon>
        <taxon>Alveolata</taxon>
        <taxon>Apicomplexa</taxon>
        <taxon>Aconoidasida</taxon>
        <taxon>Haemosporida</taxon>
        <taxon>Plasmodiidae</taxon>
        <taxon>Plasmodium</taxon>
        <taxon>Plasmodium (Vinckeia)</taxon>
    </lineage>
</organism>
<dbReference type="EMBL" id="AABL01002724">
    <property type="protein sequence ID" value="EAA19877.1"/>
    <property type="molecule type" value="Genomic_DNA"/>
</dbReference>
<dbReference type="InParanoid" id="Q7R7Z5"/>
<keyword evidence="1" id="KW-0812">Transmembrane</keyword>
<feature type="transmembrane region" description="Helical" evidence="1">
    <location>
        <begin position="61"/>
        <end position="78"/>
    </location>
</feature>
<evidence type="ECO:0000313" key="2">
    <source>
        <dbReference type="EMBL" id="EAA19877.1"/>
    </source>
</evidence>
<proteinExistence type="predicted"/>
<feature type="transmembrane region" description="Helical" evidence="1">
    <location>
        <begin position="22"/>
        <end position="49"/>
    </location>
</feature>
<comment type="caution">
    <text evidence="2">The sequence shown here is derived from an EMBL/GenBank/DDBJ whole genome shotgun (WGS) entry which is preliminary data.</text>
</comment>
<protein>
    <submittedName>
        <fullName evidence="2">Uncharacterized protein</fullName>
    </submittedName>
</protein>